<keyword evidence="1" id="KW-0812">Transmembrane</keyword>
<organism evidence="2 3">
    <name type="scientific">Chrysochromulina ericina virus CeV-01B</name>
    <dbReference type="NCBI Taxonomy" id="3070830"/>
    <lineage>
        <taxon>Viruses</taxon>
        <taxon>Varidnaviria</taxon>
        <taxon>Bamfordvirae</taxon>
        <taxon>Nucleocytoviricota</taxon>
        <taxon>Megaviricetes</taxon>
        <taxon>Imitervirales</taxon>
        <taxon>Mesomimiviridae</taxon>
        <taxon>Tethysvirus</taxon>
        <taxon>Tethysvirus raunefjordenense</taxon>
    </lineage>
</organism>
<accession>A0A0N7G7N4</accession>
<dbReference type="KEGG" id="vg:26049234"/>
<proteinExistence type="predicted"/>
<dbReference type="Proteomes" id="UP000203826">
    <property type="component" value="Segment"/>
</dbReference>
<gene>
    <name evidence="2" type="ORF">ceV_367</name>
</gene>
<keyword evidence="1" id="KW-0472">Membrane</keyword>
<sequence>MNYLIVITILSLFIVLAGFSIMRKPMKVKIKEGFTDSDCPDVLIQKGKHLYLINNKVAKIPGRNPIRFNNLDEYVEYLKWQRFEGKRCPVLYLQNSYDIQGNLVYINRQSPFEKAGGTPIISGLNLFNNNNRSLLLDATRNNPPFNKNLYPGFDPKDQNVGLKTPLDKMYHADPGGVSPNPMDKNWGGANYTEKKVEAGDYKEDEVKIYIPN</sequence>
<keyword evidence="3" id="KW-1185">Reference proteome</keyword>
<evidence type="ECO:0000313" key="2">
    <source>
        <dbReference type="EMBL" id="ALH23273.1"/>
    </source>
</evidence>
<feature type="transmembrane region" description="Helical" evidence="1">
    <location>
        <begin position="6"/>
        <end position="22"/>
    </location>
</feature>
<evidence type="ECO:0000256" key="1">
    <source>
        <dbReference type="SAM" id="Phobius"/>
    </source>
</evidence>
<name>A0A0N7G7N4_9VIRU</name>
<protein>
    <submittedName>
        <fullName evidence="2">Uncharacterized protein</fullName>
    </submittedName>
</protein>
<dbReference type="EMBL" id="KT820662">
    <property type="protein sequence ID" value="ALH23273.1"/>
    <property type="molecule type" value="Genomic_DNA"/>
</dbReference>
<evidence type="ECO:0000313" key="3">
    <source>
        <dbReference type="Proteomes" id="UP000203826"/>
    </source>
</evidence>
<dbReference type="OrthoDB" id="36261at10239"/>
<reference evidence="2 3" key="1">
    <citation type="journal article" date="2015" name="Genome Announc.">
        <title>The 474-Kilobase-Pair Complete Genome Sequence of CeV-01B, a Virus Infecting Haptolina (Chrysochromulina) ericina (Prymnesiophyceae).</title>
        <authorList>
            <person name="Gallot-Lavallee L."/>
            <person name="Pagarete A."/>
            <person name="Legendre M."/>
            <person name="Santini S."/>
            <person name="Sandaa R.A."/>
            <person name="Himmelbauer H."/>
            <person name="Ogata H."/>
            <person name="Bratbak G."/>
            <person name="Claverie J.M."/>
        </authorList>
    </citation>
    <scope>NUCLEOTIDE SEQUENCE [LARGE SCALE GENOMIC DNA]</scope>
    <source>
        <strain evidence="2">CeV-01B</strain>
    </source>
</reference>
<keyword evidence="1" id="KW-1133">Transmembrane helix</keyword>